<name>A0ACC8XHR6_9FIRM</name>
<sequence>MTREIYKKINIVFFKYNLRMGTTQVTDKFMNELELIFKDMGHIVTIIDFNKYALHKNSIKLDYVINSDGVQIVFKDMEQTTTDFAEYGLPKDLVKVDYVINFSLTLAGVPSLFKFFTDNNVIVGSLLVDPPIHAGVLIKNTPKKNTFIGMFAESFFNSYEKYIDNTRILAHLMQAGSKALTNKKNIDVIMTANLHEIKVPEDIINKSLEKLEIGETKKNLLKKFIEKVYNKACNDFNKTMEECIEEVILENEDIQIAMNIEALKPIFFEEVYRAVDWCRRMKYRHKVVRTLLDNDIKVEFWLNSKDKFFNEYSNFKDNGKLPYPEIVEKIAESKILLQDLYPVKNGGSERIFNAMLNRTLVISNRNSFANDELIDGVNIIYYDANNLNELVEKVRFYTENYDLAQPIIENAYKLVSEKHTWKNRAEELINMYYIRNISTVLRVWEESFFDRRNR</sequence>
<dbReference type="Proteomes" id="UP000188637">
    <property type="component" value="Unassembled WGS sequence"/>
</dbReference>
<evidence type="ECO:0000313" key="2">
    <source>
        <dbReference type="Proteomes" id="UP000188637"/>
    </source>
</evidence>
<reference evidence="1" key="1">
    <citation type="submission" date="2016-08" db="EMBL/GenBank/DDBJ databases">
        <authorList>
            <person name="Ngugi D.K."/>
            <person name="Miyake S."/>
            <person name="Stingl U."/>
        </authorList>
    </citation>
    <scope>NUCLEOTIDE SEQUENCE</scope>
    <source>
        <strain evidence="1">SCG-D08WGA-EpuloA1</strain>
    </source>
</reference>
<organism evidence="1 2">
    <name type="scientific">Candidatus Epulonipiscium fishelsonii</name>
    <dbReference type="NCBI Taxonomy" id="77094"/>
    <lineage>
        <taxon>Bacteria</taxon>
        <taxon>Bacillati</taxon>
        <taxon>Bacillota</taxon>
        <taxon>Clostridia</taxon>
        <taxon>Lachnospirales</taxon>
        <taxon>Lachnospiraceae</taxon>
        <taxon>Candidatus Epulonipiscium</taxon>
    </lineage>
</organism>
<keyword evidence="2" id="KW-1185">Reference proteome</keyword>
<accession>A0ACC8XHR6</accession>
<gene>
    <name evidence="1" type="ORF">AN640_05970</name>
</gene>
<evidence type="ECO:0000313" key="1">
    <source>
        <dbReference type="EMBL" id="ONI43891.1"/>
    </source>
</evidence>
<proteinExistence type="predicted"/>
<dbReference type="EMBL" id="LJHD01000131">
    <property type="protein sequence ID" value="ONI43891.1"/>
    <property type="molecule type" value="Genomic_DNA"/>
</dbReference>
<protein>
    <submittedName>
        <fullName evidence="1">Uncharacterized protein</fullName>
    </submittedName>
</protein>
<comment type="caution">
    <text evidence="1">The sequence shown here is derived from an EMBL/GenBank/DDBJ whole genome shotgun (WGS) entry which is preliminary data.</text>
</comment>